<evidence type="ECO:0000256" key="1">
    <source>
        <dbReference type="ARBA" id="ARBA00004651"/>
    </source>
</evidence>
<evidence type="ECO:0000259" key="7">
    <source>
        <dbReference type="Pfam" id="PF09335"/>
    </source>
</evidence>
<evidence type="ECO:0000256" key="4">
    <source>
        <dbReference type="ARBA" id="ARBA00022989"/>
    </source>
</evidence>
<dbReference type="InterPro" id="IPR051311">
    <property type="entry name" value="DedA_domain"/>
</dbReference>
<dbReference type="PANTHER" id="PTHR42709">
    <property type="entry name" value="ALKALINE PHOSPHATASE LIKE PROTEIN"/>
    <property type="match status" value="1"/>
</dbReference>
<feature type="transmembrane region" description="Helical" evidence="6">
    <location>
        <begin position="113"/>
        <end position="134"/>
    </location>
</feature>
<feature type="transmembrane region" description="Helical" evidence="6">
    <location>
        <begin position="55"/>
        <end position="76"/>
    </location>
</feature>
<dbReference type="InterPro" id="IPR032816">
    <property type="entry name" value="VTT_dom"/>
</dbReference>
<reference evidence="8 9" key="1">
    <citation type="submission" date="2016-10" db="EMBL/GenBank/DDBJ databases">
        <authorList>
            <person name="de Groot N.N."/>
        </authorList>
    </citation>
    <scope>NUCLEOTIDE SEQUENCE [LARGE SCALE GENOMIC DNA]</scope>
    <source>
        <strain evidence="8 9">GAS522</strain>
    </source>
</reference>
<evidence type="ECO:0000256" key="6">
    <source>
        <dbReference type="SAM" id="Phobius"/>
    </source>
</evidence>
<dbReference type="GO" id="GO:0005886">
    <property type="term" value="C:plasma membrane"/>
    <property type="evidence" value="ECO:0007669"/>
    <property type="project" value="UniProtKB-SubCell"/>
</dbReference>
<evidence type="ECO:0000256" key="3">
    <source>
        <dbReference type="ARBA" id="ARBA00022692"/>
    </source>
</evidence>
<sequence length="214" mass="23492">MSFLNQTTVDELIASYGYIAIFGIILLESAGIPLPGETILIGAAIYAGSHDTLDIRLIIAMAAAAAILGDNIGYWLGLKLGRKALLRWGHLLGLDQRKLDLGEYLFLRHGGKIVFLGRFVAVLRVFAAVLAGVNRFPPLQFLLFNALGGIAWAVTFGTGGYLLGHAFDSVAGPFGWLTLAAAVITLFLIWRYYKHHEEQLLRDAERELALLRQR</sequence>
<feature type="domain" description="VTT" evidence="7">
    <location>
        <begin position="34"/>
        <end position="161"/>
    </location>
</feature>
<feature type="transmembrane region" description="Helical" evidence="6">
    <location>
        <begin position="141"/>
        <end position="162"/>
    </location>
</feature>
<name>A0A1M7LZ22_9BRAD</name>
<evidence type="ECO:0000313" key="9">
    <source>
        <dbReference type="Proteomes" id="UP000183208"/>
    </source>
</evidence>
<dbReference type="Pfam" id="PF09335">
    <property type="entry name" value="VTT_dom"/>
    <property type="match status" value="1"/>
</dbReference>
<dbReference type="Proteomes" id="UP000183208">
    <property type="component" value="Unassembled WGS sequence"/>
</dbReference>
<dbReference type="RefSeq" id="WP_074816403.1">
    <property type="nucleotide sequence ID" value="NZ_FNTI01000001.1"/>
</dbReference>
<evidence type="ECO:0000313" key="8">
    <source>
        <dbReference type="EMBL" id="SEC26921.1"/>
    </source>
</evidence>
<dbReference type="AlphaFoldDB" id="A0A1M7LZ22"/>
<dbReference type="OrthoDB" id="9813426at2"/>
<keyword evidence="3 6" id="KW-0812">Transmembrane</keyword>
<feature type="transmembrane region" description="Helical" evidence="6">
    <location>
        <begin position="174"/>
        <end position="193"/>
    </location>
</feature>
<evidence type="ECO:0000256" key="5">
    <source>
        <dbReference type="ARBA" id="ARBA00023136"/>
    </source>
</evidence>
<dbReference type="PANTHER" id="PTHR42709:SF6">
    <property type="entry name" value="UNDECAPRENYL PHOSPHATE TRANSPORTER A"/>
    <property type="match status" value="1"/>
</dbReference>
<comment type="subcellular location">
    <subcellularLocation>
        <location evidence="1">Cell membrane</location>
        <topology evidence="1">Multi-pass membrane protein</topology>
    </subcellularLocation>
</comment>
<protein>
    <submittedName>
        <fullName evidence="8">Membrane protein DedA, SNARE-associated domain</fullName>
    </submittedName>
</protein>
<keyword evidence="5 6" id="KW-0472">Membrane</keyword>
<dbReference type="EMBL" id="FNTI01000001">
    <property type="protein sequence ID" value="SEC26921.1"/>
    <property type="molecule type" value="Genomic_DNA"/>
</dbReference>
<organism evidence="8 9">
    <name type="scientific">Bradyrhizobium lablabi</name>
    <dbReference type="NCBI Taxonomy" id="722472"/>
    <lineage>
        <taxon>Bacteria</taxon>
        <taxon>Pseudomonadati</taxon>
        <taxon>Pseudomonadota</taxon>
        <taxon>Alphaproteobacteria</taxon>
        <taxon>Hyphomicrobiales</taxon>
        <taxon>Nitrobacteraceae</taxon>
        <taxon>Bradyrhizobium</taxon>
    </lineage>
</organism>
<keyword evidence="2" id="KW-1003">Cell membrane</keyword>
<evidence type="ECO:0000256" key="2">
    <source>
        <dbReference type="ARBA" id="ARBA00022475"/>
    </source>
</evidence>
<feature type="transmembrane region" description="Helical" evidence="6">
    <location>
        <begin position="12"/>
        <end position="34"/>
    </location>
</feature>
<proteinExistence type="predicted"/>
<accession>A0A1M7LZ22</accession>
<keyword evidence="4 6" id="KW-1133">Transmembrane helix</keyword>
<gene>
    <name evidence="8" type="ORF">SAMN05444171_1027</name>
</gene>